<dbReference type="PANTHER" id="PTHR36833:SF1">
    <property type="entry name" value="INTEGRAL MEMBRANE TRANSPORT PROTEIN"/>
    <property type="match status" value="1"/>
</dbReference>
<evidence type="ECO:0000313" key="4">
    <source>
        <dbReference type="Proteomes" id="UP000199052"/>
    </source>
</evidence>
<dbReference type="InterPro" id="IPR010390">
    <property type="entry name" value="ABC-2_transporter-like"/>
</dbReference>
<dbReference type="Proteomes" id="UP000533017">
    <property type="component" value="Unassembled WGS sequence"/>
</dbReference>
<dbReference type="OrthoDB" id="9788195at2"/>
<dbReference type="Proteomes" id="UP000199052">
    <property type="component" value="Unassembled WGS sequence"/>
</dbReference>
<feature type="transmembrane region" description="Helical" evidence="1">
    <location>
        <begin position="137"/>
        <end position="157"/>
    </location>
</feature>
<dbReference type="STRING" id="504797.SAMN05421678_114202"/>
<keyword evidence="5" id="KW-1185">Reference proteome</keyword>
<evidence type="ECO:0000313" key="2">
    <source>
        <dbReference type="EMBL" id="NYH86864.1"/>
    </source>
</evidence>
<dbReference type="AlphaFoldDB" id="A0A1I2YNH9"/>
<keyword evidence="1" id="KW-0472">Membrane</keyword>
<organism evidence="3 4">
    <name type="scientific">Actinopolymorpha cephalotaxi</name>
    <dbReference type="NCBI Taxonomy" id="504797"/>
    <lineage>
        <taxon>Bacteria</taxon>
        <taxon>Bacillati</taxon>
        <taxon>Actinomycetota</taxon>
        <taxon>Actinomycetes</taxon>
        <taxon>Propionibacteriales</taxon>
        <taxon>Actinopolymorphaceae</taxon>
        <taxon>Actinopolymorpha</taxon>
    </lineage>
</organism>
<dbReference type="EMBL" id="JACBZA010000001">
    <property type="protein sequence ID" value="NYH86864.1"/>
    <property type="molecule type" value="Genomic_DNA"/>
</dbReference>
<dbReference type="Pfam" id="PF06182">
    <property type="entry name" value="ABC2_membrane_6"/>
    <property type="match status" value="1"/>
</dbReference>
<accession>A0A1I2YNH9</accession>
<name>A0A1I2YNH9_9ACTN</name>
<proteinExistence type="predicted"/>
<evidence type="ECO:0000256" key="1">
    <source>
        <dbReference type="SAM" id="Phobius"/>
    </source>
</evidence>
<evidence type="ECO:0000313" key="3">
    <source>
        <dbReference type="EMBL" id="SFH27162.1"/>
    </source>
</evidence>
<dbReference type="PANTHER" id="PTHR36833">
    <property type="entry name" value="SLR0610 PROTEIN-RELATED"/>
    <property type="match status" value="1"/>
</dbReference>
<evidence type="ECO:0000313" key="5">
    <source>
        <dbReference type="Proteomes" id="UP000533017"/>
    </source>
</evidence>
<dbReference type="EMBL" id="FOOI01000014">
    <property type="protein sequence ID" value="SFH27162.1"/>
    <property type="molecule type" value="Genomic_DNA"/>
</dbReference>
<feature type="transmembrane region" description="Helical" evidence="1">
    <location>
        <begin position="163"/>
        <end position="186"/>
    </location>
</feature>
<feature type="transmembrane region" description="Helical" evidence="1">
    <location>
        <begin position="221"/>
        <end position="243"/>
    </location>
</feature>
<feature type="transmembrane region" description="Helical" evidence="1">
    <location>
        <begin position="249"/>
        <end position="270"/>
    </location>
</feature>
<reference evidence="3 4" key="1">
    <citation type="submission" date="2016-10" db="EMBL/GenBank/DDBJ databases">
        <authorList>
            <person name="de Groot N.N."/>
        </authorList>
    </citation>
    <scope>NUCLEOTIDE SEQUENCE [LARGE SCALE GENOMIC DNA]</scope>
    <source>
        <strain evidence="3 4">CPCC 202808</strain>
    </source>
</reference>
<protein>
    <submittedName>
        <fullName evidence="3">ABC-2 type transport system permease protein</fullName>
    </submittedName>
</protein>
<keyword evidence="1" id="KW-1133">Transmembrane helix</keyword>
<reference evidence="2 5" key="2">
    <citation type="submission" date="2020-07" db="EMBL/GenBank/DDBJ databases">
        <title>Sequencing the genomes of 1000 actinobacteria strains.</title>
        <authorList>
            <person name="Klenk H.-P."/>
        </authorList>
    </citation>
    <scope>NUCLEOTIDE SEQUENCE [LARGE SCALE GENOMIC DNA]</scope>
    <source>
        <strain evidence="2 5">DSM 45117</strain>
    </source>
</reference>
<dbReference type="RefSeq" id="WP_092886642.1">
    <property type="nucleotide sequence ID" value="NZ_FOOI01000014.1"/>
</dbReference>
<gene>
    <name evidence="2" type="ORF">FHR37_005715</name>
    <name evidence="3" type="ORF">SAMN05421678_114202</name>
</gene>
<sequence>MADLTRSPARAAEAGEAIRPPSTLRQFAVLVRIGLKAATQYRANFVLTSVGAICYEAVSLAFVGVIVHAFGSIGGWGFVEVAFVYGIRSTGHALHGLLSGQLWSTESVVRRGEFDRYLLRPVDPLVQLLTRQFQVTAVGDVVFGVVVLSVTAVAAPVDWTAGRVAFLVAAVVGSAFVESAVMLALASATFRLLDASPLLSVADRVFVTFGPYPLSVLPRAVGYLLTFVLPLAYAAFFPAAILLGRTDELFVPTWLALASPAVGLLLYAGAVRLFHRQIRHYSSPGH</sequence>
<keyword evidence="1" id="KW-0812">Transmembrane</keyword>